<keyword evidence="4" id="KW-1185">Reference proteome</keyword>
<sequence>MKSLILQNKAVAVAILVALIILIAVYYKGRSDGSEPGFFTRLFGLDDNSDNTGSKDVVRKVYVSDGTGDNAWNPQSVTDRLYQTIQDHRWYSPNGTDINNAFATFNSLSYNQKIAVINDWEQRIKGLDVSGWGTGDYGSLYDTISQWQGNFQPQVEIAWSWMNSNQIE</sequence>
<keyword evidence="1" id="KW-0472">Membrane</keyword>
<dbReference type="KEGG" id="chyd:H4K34_11515"/>
<dbReference type="KEGG" id="chyd:H4K34_11295"/>
<dbReference type="AlphaFoldDB" id="A0A7H0VB65"/>
<evidence type="ECO:0000313" key="4">
    <source>
        <dbReference type="Proteomes" id="UP000516305"/>
    </source>
</evidence>
<name>A0A7H0VB65_9FLAO</name>
<dbReference type="Proteomes" id="UP000516305">
    <property type="component" value="Chromosome"/>
</dbReference>
<gene>
    <name evidence="2" type="ORF">H4K34_11295</name>
    <name evidence="3" type="ORF">H4K34_11515</name>
</gene>
<dbReference type="EMBL" id="CP060139">
    <property type="protein sequence ID" value="QNR23007.1"/>
    <property type="molecule type" value="Genomic_DNA"/>
</dbReference>
<evidence type="ECO:0000256" key="1">
    <source>
        <dbReference type="SAM" id="Phobius"/>
    </source>
</evidence>
<proteinExistence type="predicted"/>
<organism evidence="2 4">
    <name type="scientific">Croceimicrobium hydrocarbonivorans</name>
    <dbReference type="NCBI Taxonomy" id="2761580"/>
    <lineage>
        <taxon>Bacteria</taxon>
        <taxon>Pseudomonadati</taxon>
        <taxon>Bacteroidota</taxon>
        <taxon>Flavobacteriia</taxon>
        <taxon>Flavobacteriales</taxon>
        <taxon>Owenweeksiaceae</taxon>
        <taxon>Croceimicrobium</taxon>
    </lineage>
</organism>
<feature type="transmembrane region" description="Helical" evidence="1">
    <location>
        <begin position="6"/>
        <end position="27"/>
    </location>
</feature>
<evidence type="ECO:0000313" key="2">
    <source>
        <dbReference type="EMBL" id="QNR22963.1"/>
    </source>
</evidence>
<keyword evidence="1" id="KW-1133">Transmembrane helix</keyword>
<accession>A0A7H0VB65</accession>
<dbReference type="EMBL" id="CP060139">
    <property type="protein sequence ID" value="QNR22963.1"/>
    <property type="molecule type" value="Genomic_DNA"/>
</dbReference>
<reference evidence="2 4" key="1">
    <citation type="submission" date="2020-08" db="EMBL/GenBank/DDBJ databases">
        <title>Croceimicrobium hydrocarbonivorans gen. nov., sp. nov., a novel marine bacterium isolated from a bacterial consortium that degrades polyethylene terephthalate.</title>
        <authorList>
            <person name="Liu R."/>
        </authorList>
    </citation>
    <scope>NUCLEOTIDE SEQUENCE [LARGE SCALE GENOMIC DNA]</scope>
    <source>
        <strain evidence="2 4">A20-9</strain>
    </source>
</reference>
<keyword evidence="1" id="KW-0812">Transmembrane</keyword>
<protein>
    <submittedName>
        <fullName evidence="2">Uncharacterized protein</fullName>
    </submittedName>
</protein>
<evidence type="ECO:0000313" key="3">
    <source>
        <dbReference type="EMBL" id="QNR23007.1"/>
    </source>
</evidence>
<dbReference type="RefSeq" id="WP_210757532.1">
    <property type="nucleotide sequence ID" value="NZ_CP060139.1"/>
</dbReference>